<evidence type="ECO:0000313" key="3">
    <source>
        <dbReference type="EMBL" id="PNY79569.1"/>
    </source>
</evidence>
<dbReference type="Gene3D" id="1.10.10.10">
    <property type="entry name" value="Winged helix-like DNA-binding domain superfamily/Winged helix DNA-binding domain"/>
    <property type="match status" value="1"/>
</dbReference>
<evidence type="ECO:0000313" key="4">
    <source>
        <dbReference type="Proteomes" id="UP000236379"/>
    </source>
</evidence>
<dbReference type="SUPFAM" id="SSF46894">
    <property type="entry name" value="C-terminal effector domain of the bipartite response regulators"/>
    <property type="match status" value="1"/>
</dbReference>
<keyword evidence="4" id="KW-1185">Reference proteome</keyword>
<protein>
    <recommendedName>
        <fullName evidence="2">OmpR/PhoB-type domain-containing protein</fullName>
    </recommendedName>
</protein>
<gene>
    <name evidence="3" type="ORF">CVO96_19285</name>
</gene>
<evidence type="ECO:0000259" key="2">
    <source>
        <dbReference type="SMART" id="SM00862"/>
    </source>
</evidence>
<dbReference type="GO" id="GO:0003677">
    <property type="term" value="F:DNA binding"/>
    <property type="evidence" value="ECO:0007669"/>
    <property type="project" value="UniProtKB-KW"/>
</dbReference>
<proteinExistence type="predicted"/>
<dbReference type="AlphaFoldDB" id="A0A2K3USQ4"/>
<dbReference type="Proteomes" id="UP000236379">
    <property type="component" value="Unassembled WGS sequence"/>
</dbReference>
<dbReference type="EMBL" id="PPPD01000003">
    <property type="protein sequence ID" value="PNY79569.1"/>
    <property type="molecule type" value="Genomic_DNA"/>
</dbReference>
<evidence type="ECO:0000256" key="1">
    <source>
        <dbReference type="ARBA" id="ARBA00023125"/>
    </source>
</evidence>
<accession>A0A2K3USQ4</accession>
<sequence length="260" mass="27319">MTDIPVTLPVSARLKPAQTVCLIGPSGPAVTSLRSILSDLDCAVIHVASPSELSDTTALGGLAVGGLAATGADLTLIEYRPREVPLTQFTALLWSLQLAPLIVVGPELPELETAWLLAQGGACAYMAAGLSAAEKRALLIAHLPHVQAESLVVGRLRLDLSEGQAWYGGQPLGLTATQFKLLCTLMQRPGQAIDCSSLATLAQCRGVPAHLAGLRRKLAAHSAAFLLRGTPQQGYALDARRQPRSVNVGFALKAHLTQLF</sequence>
<dbReference type="OrthoDB" id="9802426at2"/>
<name>A0A2K3USQ4_9DEIO</name>
<dbReference type="RefSeq" id="WP_103314083.1">
    <property type="nucleotide sequence ID" value="NZ_PPPD01000003.1"/>
</dbReference>
<dbReference type="InterPro" id="IPR001867">
    <property type="entry name" value="OmpR/PhoB-type_DNA-bd"/>
</dbReference>
<organism evidence="3 4">
    <name type="scientific">Deinococcus koreensis</name>
    <dbReference type="NCBI Taxonomy" id="2054903"/>
    <lineage>
        <taxon>Bacteria</taxon>
        <taxon>Thermotogati</taxon>
        <taxon>Deinococcota</taxon>
        <taxon>Deinococci</taxon>
        <taxon>Deinococcales</taxon>
        <taxon>Deinococcaceae</taxon>
        <taxon>Deinococcus</taxon>
    </lineage>
</organism>
<dbReference type="SMART" id="SM00862">
    <property type="entry name" value="Trans_reg_C"/>
    <property type="match status" value="1"/>
</dbReference>
<dbReference type="GO" id="GO:0000160">
    <property type="term" value="P:phosphorelay signal transduction system"/>
    <property type="evidence" value="ECO:0007669"/>
    <property type="project" value="InterPro"/>
</dbReference>
<dbReference type="InterPro" id="IPR016032">
    <property type="entry name" value="Sig_transdc_resp-reg_C-effctor"/>
</dbReference>
<comment type="caution">
    <text evidence="3">The sequence shown here is derived from an EMBL/GenBank/DDBJ whole genome shotgun (WGS) entry which is preliminary data.</text>
</comment>
<dbReference type="InterPro" id="IPR036388">
    <property type="entry name" value="WH-like_DNA-bd_sf"/>
</dbReference>
<dbReference type="CDD" id="cd00383">
    <property type="entry name" value="trans_reg_C"/>
    <property type="match status" value="1"/>
</dbReference>
<reference evidence="3 4" key="1">
    <citation type="submission" date="2018-01" db="EMBL/GenBank/DDBJ databases">
        <title>Deinococcus koreensis sp. nov., a radiation-resistant bacterium isolated from river water.</title>
        <authorList>
            <person name="Choi A."/>
        </authorList>
    </citation>
    <scope>NUCLEOTIDE SEQUENCE [LARGE SCALE GENOMIC DNA]</scope>
    <source>
        <strain evidence="3 4">SJW1-2</strain>
    </source>
</reference>
<feature type="domain" description="OmpR/PhoB-type" evidence="2">
    <location>
        <begin position="169"/>
        <end position="237"/>
    </location>
</feature>
<dbReference type="GO" id="GO:0006355">
    <property type="term" value="P:regulation of DNA-templated transcription"/>
    <property type="evidence" value="ECO:0007669"/>
    <property type="project" value="InterPro"/>
</dbReference>
<keyword evidence="1" id="KW-0238">DNA-binding</keyword>